<evidence type="ECO:0000256" key="2">
    <source>
        <dbReference type="ARBA" id="ARBA00022692"/>
    </source>
</evidence>
<gene>
    <name evidence="9" type="ORF">SLS62_006656</name>
</gene>
<feature type="signal peptide" evidence="7">
    <location>
        <begin position="1"/>
        <end position="22"/>
    </location>
</feature>
<dbReference type="Proteomes" id="UP001320420">
    <property type="component" value="Unassembled WGS sequence"/>
</dbReference>
<dbReference type="SMART" id="SM00321">
    <property type="entry name" value="WSC"/>
    <property type="match status" value="4"/>
</dbReference>
<organism evidence="9 10">
    <name type="scientific">Diatrype stigma</name>
    <dbReference type="NCBI Taxonomy" id="117547"/>
    <lineage>
        <taxon>Eukaryota</taxon>
        <taxon>Fungi</taxon>
        <taxon>Dikarya</taxon>
        <taxon>Ascomycota</taxon>
        <taxon>Pezizomycotina</taxon>
        <taxon>Sordariomycetes</taxon>
        <taxon>Xylariomycetidae</taxon>
        <taxon>Xylariales</taxon>
        <taxon>Diatrypaceae</taxon>
        <taxon>Diatrype</taxon>
    </lineage>
</organism>
<evidence type="ECO:0000256" key="5">
    <source>
        <dbReference type="ARBA" id="ARBA00023136"/>
    </source>
</evidence>
<evidence type="ECO:0000256" key="3">
    <source>
        <dbReference type="ARBA" id="ARBA00022729"/>
    </source>
</evidence>
<dbReference type="Pfam" id="PF01822">
    <property type="entry name" value="WSC"/>
    <property type="match status" value="4"/>
</dbReference>
<comment type="subcellular location">
    <subcellularLocation>
        <location evidence="1">Membrane</location>
        <topology evidence="1">Single-pass membrane protein</topology>
    </subcellularLocation>
</comment>
<name>A0AAN9YRK2_9PEZI</name>
<reference evidence="9 10" key="1">
    <citation type="submission" date="2024-02" db="EMBL/GenBank/DDBJ databases">
        <title>De novo assembly and annotation of 12 fungi associated with fruit tree decline syndrome in Ontario, Canada.</title>
        <authorList>
            <person name="Sulman M."/>
            <person name="Ellouze W."/>
            <person name="Ilyukhin E."/>
        </authorList>
    </citation>
    <scope>NUCLEOTIDE SEQUENCE [LARGE SCALE GENOMIC DNA]</scope>
    <source>
        <strain evidence="9 10">M11/M66-122</strain>
    </source>
</reference>
<dbReference type="PROSITE" id="PS51212">
    <property type="entry name" value="WSC"/>
    <property type="match status" value="4"/>
</dbReference>
<dbReference type="InterPro" id="IPR002889">
    <property type="entry name" value="WSC_carb-bd"/>
</dbReference>
<comment type="caution">
    <text evidence="9">The sequence shown here is derived from an EMBL/GenBank/DDBJ whole genome shotgun (WGS) entry which is preliminary data.</text>
</comment>
<evidence type="ECO:0000313" key="9">
    <source>
        <dbReference type="EMBL" id="KAK7751400.1"/>
    </source>
</evidence>
<sequence length="458" mass="47775">MAPIRFTLRALSLLCLALTGSASPHQHLHRRQSGSPPSVRQGCYVDNTGGQRALSADSTGSNTMTVQQCSVFCRRHPLFGLEYGRECWCGDALGSQSRLAPDSECSFPCAGDPAQKCGAGNRLDVYQNGAYAPRTPATNIPGGARYLGCYVDNGAPHPLPSAIVSRTDMTGARCAQNCAGYRYFGTEYGQECYCGDAAPASATRVSDSECSLPCAGNDDELCGAGQRLTVYERPRNPPTVADFAYYGCHGDSTARRALRGPQANRPDMTLETCAALCAQYAWFGVEDGSQCFCGASLDPGSAAVPDGECNAPCGGNSLELCGAANRLSVYRNEGRAAAPPRNKAVVAGASASNTTFEYVSCWTDLVASRALGEEPIAADDMTVEKCAGICGSGAGSGAAGGGRAAYSFFGVEFVTQCFCGNTLGGSAAPEADCSYVCGGDGSEWCGAAERMNLYRRMA</sequence>
<protein>
    <recommendedName>
        <fullName evidence="8">WSC domain-containing protein</fullName>
    </recommendedName>
</protein>
<evidence type="ECO:0000256" key="4">
    <source>
        <dbReference type="ARBA" id="ARBA00022989"/>
    </source>
</evidence>
<evidence type="ECO:0000313" key="10">
    <source>
        <dbReference type="Proteomes" id="UP001320420"/>
    </source>
</evidence>
<evidence type="ECO:0000259" key="8">
    <source>
        <dbReference type="PROSITE" id="PS51212"/>
    </source>
</evidence>
<feature type="domain" description="WSC" evidence="8">
    <location>
        <begin position="37"/>
        <end position="129"/>
    </location>
</feature>
<keyword evidence="5" id="KW-0472">Membrane</keyword>
<feature type="domain" description="WSC" evidence="8">
    <location>
        <begin position="143"/>
        <end position="234"/>
    </location>
</feature>
<dbReference type="InterPro" id="IPR051836">
    <property type="entry name" value="Kremen_rcpt"/>
</dbReference>
<feature type="domain" description="WSC" evidence="8">
    <location>
        <begin position="242"/>
        <end position="333"/>
    </location>
</feature>
<accession>A0AAN9YRK2</accession>
<evidence type="ECO:0000256" key="7">
    <source>
        <dbReference type="SAM" id="SignalP"/>
    </source>
</evidence>
<keyword evidence="2" id="KW-0812">Transmembrane</keyword>
<evidence type="ECO:0000256" key="1">
    <source>
        <dbReference type="ARBA" id="ARBA00004167"/>
    </source>
</evidence>
<keyword evidence="4" id="KW-1133">Transmembrane helix</keyword>
<keyword evidence="6" id="KW-0325">Glycoprotein</keyword>
<proteinExistence type="predicted"/>
<dbReference type="PANTHER" id="PTHR24269:SF16">
    <property type="entry name" value="PROTEIN SLG1"/>
    <property type="match status" value="1"/>
</dbReference>
<evidence type="ECO:0000256" key="6">
    <source>
        <dbReference type="ARBA" id="ARBA00023180"/>
    </source>
</evidence>
<keyword evidence="10" id="KW-1185">Reference proteome</keyword>
<dbReference type="PANTHER" id="PTHR24269">
    <property type="entry name" value="KREMEN PROTEIN"/>
    <property type="match status" value="1"/>
</dbReference>
<feature type="domain" description="WSC" evidence="8">
    <location>
        <begin position="355"/>
        <end position="457"/>
    </location>
</feature>
<feature type="chain" id="PRO_5042932782" description="WSC domain-containing protein" evidence="7">
    <location>
        <begin position="23"/>
        <end position="458"/>
    </location>
</feature>
<keyword evidence="3 7" id="KW-0732">Signal</keyword>
<dbReference type="GO" id="GO:0005886">
    <property type="term" value="C:plasma membrane"/>
    <property type="evidence" value="ECO:0007669"/>
    <property type="project" value="TreeGrafter"/>
</dbReference>
<dbReference type="EMBL" id="JAKJXP020000050">
    <property type="protein sequence ID" value="KAK7751400.1"/>
    <property type="molecule type" value="Genomic_DNA"/>
</dbReference>
<dbReference type="AlphaFoldDB" id="A0AAN9YRK2"/>